<protein>
    <submittedName>
        <fullName evidence="3">Queuine tRNA-ribosyltransferase</fullName>
    </submittedName>
</protein>
<reference evidence="3" key="2">
    <citation type="submission" date="2021-04" db="EMBL/GenBank/DDBJ databases">
        <authorList>
            <person name="Podell S."/>
        </authorList>
    </citation>
    <scope>NUCLEOTIDE SEQUENCE</scope>
    <source>
        <strain evidence="3">Hildebrandi</strain>
    </source>
</reference>
<dbReference type="InterPro" id="IPR050852">
    <property type="entry name" value="Queuine_tRNA-ribosyltrfase"/>
</dbReference>
<proteinExistence type="predicted"/>
<dbReference type="Pfam" id="PF01702">
    <property type="entry name" value="TGT"/>
    <property type="match status" value="1"/>
</dbReference>
<reference evidence="3" key="1">
    <citation type="journal article" date="2021" name="Sci. Rep.">
        <title>Diploid genomic architecture of Nitzschia inconspicua, an elite biomass production diatom.</title>
        <authorList>
            <person name="Oliver A."/>
            <person name="Podell S."/>
            <person name="Pinowska A."/>
            <person name="Traller J.C."/>
            <person name="Smith S.R."/>
            <person name="McClure R."/>
            <person name="Beliaev A."/>
            <person name="Bohutskyi P."/>
            <person name="Hill E.A."/>
            <person name="Rabines A."/>
            <person name="Zheng H."/>
            <person name="Allen L.Z."/>
            <person name="Kuo A."/>
            <person name="Grigoriev I.V."/>
            <person name="Allen A.E."/>
            <person name="Hazlebeck D."/>
            <person name="Allen E.E."/>
        </authorList>
    </citation>
    <scope>NUCLEOTIDE SEQUENCE</scope>
    <source>
        <strain evidence="3">Hildebrandi</strain>
    </source>
</reference>
<dbReference type="PANTHER" id="PTHR46064:SF1">
    <property type="entry name" value="QUEUINE TRNA-RIBOSYLTRANSFERASE ACCESSORY SUBUNIT 2"/>
    <property type="match status" value="1"/>
</dbReference>
<feature type="domain" description="tRNA-guanine(15) transglycosylase-like" evidence="2">
    <location>
        <begin position="350"/>
        <end position="416"/>
    </location>
</feature>
<keyword evidence="4" id="KW-1185">Reference proteome</keyword>
<dbReference type="GO" id="GO:0006400">
    <property type="term" value="P:tRNA modification"/>
    <property type="evidence" value="ECO:0007669"/>
    <property type="project" value="InterPro"/>
</dbReference>
<evidence type="ECO:0000313" key="4">
    <source>
        <dbReference type="Proteomes" id="UP000693970"/>
    </source>
</evidence>
<dbReference type="EMBL" id="JAGRRH010000004">
    <property type="protein sequence ID" value="KAG7370994.1"/>
    <property type="molecule type" value="Genomic_DNA"/>
</dbReference>
<dbReference type="PANTHER" id="PTHR46064">
    <property type="entry name" value="QUEUINE TRNA-RIBOSYLTRANSFERASE ACCESSORY SUBUNIT 2"/>
    <property type="match status" value="1"/>
</dbReference>
<evidence type="ECO:0000259" key="2">
    <source>
        <dbReference type="Pfam" id="PF01702"/>
    </source>
</evidence>
<organism evidence="3 4">
    <name type="scientific">Nitzschia inconspicua</name>
    <dbReference type="NCBI Taxonomy" id="303405"/>
    <lineage>
        <taxon>Eukaryota</taxon>
        <taxon>Sar</taxon>
        <taxon>Stramenopiles</taxon>
        <taxon>Ochrophyta</taxon>
        <taxon>Bacillariophyta</taxon>
        <taxon>Bacillariophyceae</taxon>
        <taxon>Bacillariophycidae</taxon>
        <taxon>Bacillariales</taxon>
        <taxon>Bacillariaceae</taxon>
        <taxon>Nitzschia</taxon>
    </lineage>
</organism>
<dbReference type="Proteomes" id="UP000693970">
    <property type="component" value="Unassembled WGS sequence"/>
</dbReference>
<evidence type="ECO:0000256" key="1">
    <source>
        <dbReference type="SAM" id="MobiDB-lite"/>
    </source>
</evidence>
<comment type="caution">
    <text evidence="3">The sequence shown here is derived from an EMBL/GenBank/DDBJ whole genome shotgun (WGS) entry which is preliminary data.</text>
</comment>
<name>A0A9K3Q7A6_9STRA</name>
<evidence type="ECO:0000313" key="3">
    <source>
        <dbReference type="EMBL" id="KAG7370994.1"/>
    </source>
</evidence>
<dbReference type="OrthoDB" id="27601at2759"/>
<dbReference type="InterPro" id="IPR002616">
    <property type="entry name" value="tRNA_ribo_trans-like"/>
</dbReference>
<accession>A0A9K3Q7A6</accession>
<sequence>MSPNPVDGTAETSSVDCSCSPKREMLHLLLYCKDGCVPYLNPTQLEQYFPPSSGLWLCLSVQDACVFPMFDKPVKKKAKDDVINKKTKEVPAEPKKVRGYAFASAPPDPWLLPYTRVTVPYFSNKNKEQLADNKSICVWTPHGRQRLASETYAKVAMEGLQSNYTVSLFDDAGVSSVKQPDSVRWQKAHGRNNLWLEQLVQVAKQQDALDRIWRPVFLPPSNHDDEVNNDAMTNESQTGSLGAAGVAFVGKWRHGLLTGNNGMAQIPDDVKWKCLLSTTSLLEFVEIAAQGYFNIVGTDLPALWAKEKVALIVQPQRGPSTNEPTAKRPKLDADEKGGETDHANEPTLDFNGCIDMSDKVHARDPRPLVEGCTCMTCQHGGRFSRGYIHHLVCAKELLAEILLFAHNLHHMLELIRLFNEGGSDPADIVNTIKSRLPNAK</sequence>
<feature type="compositionally biased region" description="Basic and acidic residues" evidence="1">
    <location>
        <begin position="325"/>
        <end position="344"/>
    </location>
</feature>
<feature type="region of interest" description="Disordered" evidence="1">
    <location>
        <begin position="315"/>
        <end position="345"/>
    </location>
</feature>
<gene>
    <name evidence="3" type="ORF">IV203_019564</name>
</gene>
<dbReference type="AlphaFoldDB" id="A0A9K3Q7A6"/>